<evidence type="ECO:0000256" key="1">
    <source>
        <dbReference type="SAM" id="MobiDB-lite"/>
    </source>
</evidence>
<feature type="compositionally biased region" description="Basic and acidic residues" evidence="1">
    <location>
        <begin position="49"/>
        <end position="59"/>
    </location>
</feature>
<proteinExistence type="predicted"/>
<evidence type="ECO:0000313" key="2">
    <source>
        <dbReference type="EMBL" id="MFC5520908.1"/>
    </source>
</evidence>
<dbReference type="EMBL" id="JBHSMX010000012">
    <property type="protein sequence ID" value="MFC5520908.1"/>
    <property type="molecule type" value="Genomic_DNA"/>
</dbReference>
<keyword evidence="3" id="KW-1185">Reference proteome</keyword>
<feature type="region of interest" description="Disordered" evidence="1">
    <location>
        <begin position="39"/>
        <end position="59"/>
    </location>
</feature>
<dbReference type="Proteomes" id="UP001596084">
    <property type="component" value="Unassembled WGS sequence"/>
</dbReference>
<protein>
    <recommendedName>
        <fullName evidence="4">Cobalt transporter</fullName>
    </recommendedName>
</protein>
<evidence type="ECO:0008006" key="4">
    <source>
        <dbReference type="Google" id="ProtNLM"/>
    </source>
</evidence>
<gene>
    <name evidence="2" type="ORF">ACFPP7_08250</name>
</gene>
<accession>A0ABW0Q8C5</accession>
<evidence type="ECO:0000313" key="3">
    <source>
        <dbReference type="Proteomes" id="UP001596084"/>
    </source>
</evidence>
<name>A0ABW0Q8C5_9BURK</name>
<comment type="caution">
    <text evidence="2">The sequence shown here is derived from an EMBL/GenBank/DDBJ whole genome shotgun (WGS) entry which is preliminary data.</text>
</comment>
<reference evidence="3" key="1">
    <citation type="journal article" date="2019" name="Int. J. Syst. Evol. Microbiol.">
        <title>The Global Catalogue of Microorganisms (GCM) 10K type strain sequencing project: providing services to taxonomists for standard genome sequencing and annotation.</title>
        <authorList>
            <consortium name="The Broad Institute Genomics Platform"/>
            <consortium name="The Broad Institute Genome Sequencing Center for Infectious Disease"/>
            <person name="Wu L."/>
            <person name="Ma J."/>
        </authorList>
    </citation>
    <scope>NUCLEOTIDE SEQUENCE [LARGE SCALE GENOMIC DNA]</scope>
    <source>
        <strain evidence="3">CGMCC 4.7277</strain>
    </source>
</reference>
<dbReference type="RefSeq" id="WP_068833713.1">
    <property type="nucleotide sequence ID" value="NZ_JBHSMX010000012.1"/>
</dbReference>
<sequence>MRRLPRPPASSLAWLLVFALLAAQILGLMHGVVHGPQAHLHGSGHGHPHVHDDDHSDAADADHGDSWLASLFSSHDGDSDCRLFDQASHGSAAPAVTALSLPMALSSFVLAISQGEALARWAALFDARGPPLTR</sequence>
<organism evidence="2 3">
    <name type="scientific">Polaromonas jejuensis</name>
    <dbReference type="NCBI Taxonomy" id="457502"/>
    <lineage>
        <taxon>Bacteria</taxon>
        <taxon>Pseudomonadati</taxon>
        <taxon>Pseudomonadota</taxon>
        <taxon>Betaproteobacteria</taxon>
        <taxon>Burkholderiales</taxon>
        <taxon>Comamonadaceae</taxon>
        <taxon>Polaromonas</taxon>
    </lineage>
</organism>